<proteinExistence type="predicted"/>
<organism evidence="8 9">
    <name type="scientific">Exophiala bonariae</name>
    <dbReference type="NCBI Taxonomy" id="1690606"/>
    <lineage>
        <taxon>Eukaryota</taxon>
        <taxon>Fungi</taxon>
        <taxon>Dikarya</taxon>
        <taxon>Ascomycota</taxon>
        <taxon>Pezizomycotina</taxon>
        <taxon>Eurotiomycetes</taxon>
        <taxon>Chaetothyriomycetidae</taxon>
        <taxon>Chaetothyriales</taxon>
        <taxon>Herpotrichiellaceae</taxon>
        <taxon>Exophiala</taxon>
    </lineage>
</organism>
<evidence type="ECO:0000256" key="4">
    <source>
        <dbReference type="ARBA" id="ARBA00023125"/>
    </source>
</evidence>
<evidence type="ECO:0000259" key="7">
    <source>
        <dbReference type="PROSITE" id="PS50048"/>
    </source>
</evidence>
<dbReference type="PROSITE" id="PS50048">
    <property type="entry name" value="ZN2_CY6_FUNGAL_2"/>
    <property type="match status" value="1"/>
</dbReference>
<comment type="caution">
    <text evidence="8">The sequence shown here is derived from an EMBL/GenBank/DDBJ whole genome shotgun (WGS) entry which is preliminary data.</text>
</comment>
<feature type="domain" description="Zn(2)-C6 fungal-type" evidence="7">
    <location>
        <begin position="14"/>
        <end position="42"/>
    </location>
</feature>
<dbReference type="InterPro" id="IPR021858">
    <property type="entry name" value="Fun_TF"/>
</dbReference>
<keyword evidence="6" id="KW-0539">Nucleus</keyword>
<dbReference type="GeneID" id="89975926"/>
<dbReference type="Pfam" id="PF00172">
    <property type="entry name" value="Zn_clus"/>
    <property type="match status" value="1"/>
</dbReference>
<dbReference type="Proteomes" id="UP001358417">
    <property type="component" value="Unassembled WGS sequence"/>
</dbReference>
<evidence type="ECO:0000256" key="6">
    <source>
        <dbReference type="ARBA" id="ARBA00023242"/>
    </source>
</evidence>
<dbReference type="Pfam" id="PF11951">
    <property type="entry name" value="Fungal_trans_2"/>
    <property type="match status" value="1"/>
</dbReference>
<keyword evidence="4" id="KW-0238">DNA-binding</keyword>
<dbReference type="InterPro" id="IPR036864">
    <property type="entry name" value="Zn2-C6_fun-type_DNA-bd_sf"/>
</dbReference>
<sequence>MARARISKPKVRSGCFTCKSRRVKCDEAKPVCLRCIRAGRECAGYPDSLSYRLQVAPANDSISTYNIPFKVPGSQADRQLLHYYCSQVALSLASYSDPSLWTELILQRCHHQPVVRNALVALSSLHKDFQCEAPPVVDELKRAHRLVASPASLTMIAKSHRQLARYLSRPDASADVALICSVIYFICEALLGDSQQAIWHLDRGLVLLKRSQLSGNFDATSSDDPLVPRLTSLFEQLDCQACTFDDQRAPILVLSPPPELNDRASIVPEQILDLGHAELILIKLQNRVFHHLVSSVIFKGKPLKDLPQSLIQERLLLVADLQHYGDLLDVFAEWVGYSTESPPSHSGGFDERSRQQWKRYLLLRINYHTFYHLIKDCSMDFSLNTGVPSAPTSEMIANIKSDLEMDLKIASDAVSWILPRTTTPQRTYTLSSHLIAVIYFVGAKTTSATTRHKAFELLAHPSLSHSRDGLWDAQTASFFLTKMTRKIRRGPTLISLTTSGMQSKYDESSVQHPDQLPIANCKGWSINLALSIRRSRRCPRPD</sequence>
<dbReference type="GO" id="GO:0008270">
    <property type="term" value="F:zinc ion binding"/>
    <property type="evidence" value="ECO:0007669"/>
    <property type="project" value="InterPro"/>
</dbReference>
<dbReference type="SUPFAM" id="SSF57701">
    <property type="entry name" value="Zn2/Cys6 DNA-binding domain"/>
    <property type="match status" value="1"/>
</dbReference>
<evidence type="ECO:0000256" key="3">
    <source>
        <dbReference type="ARBA" id="ARBA00023015"/>
    </source>
</evidence>
<dbReference type="GO" id="GO:0003677">
    <property type="term" value="F:DNA binding"/>
    <property type="evidence" value="ECO:0007669"/>
    <property type="project" value="UniProtKB-KW"/>
</dbReference>
<dbReference type="SMART" id="SM00066">
    <property type="entry name" value="GAL4"/>
    <property type="match status" value="1"/>
</dbReference>
<reference evidence="8 9" key="1">
    <citation type="submission" date="2023-08" db="EMBL/GenBank/DDBJ databases">
        <title>Black Yeasts Isolated from many extreme environments.</title>
        <authorList>
            <person name="Coleine C."/>
            <person name="Stajich J.E."/>
            <person name="Selbmann L."/>
        </authorList>
    </citation>
    <scope>NUCLEOTIDE SEQUENCE [LARGE SCALE GENOMIC DNA]</scope>
    <source>
        <strain evidence="8 9">CCFEE 5792</strain>
    </source>
</reference>
<evidence type="ECO:0000313" key="9">
    <source>
        <dbReference type="Proteomes" id="UP001358417"/>
    </source>
</evidence>
<evidence type="ECO:0000256" key="1">
    <source>
        <dbReference type="ARBA" id="ARBA00022723"/>
    </source>
</evidence>
<dbReference type="PANTHER" id="PTHR36206">
    <property type="entry name" value="ASPERCRYPTIN BIOSYNTHESIS CLUSTER-SPECIFIC TRANSCRIPTION REGULATOR ATNN-RELATED"/>
    <property type="match status" value="1"/>
</dbReference>
<keyword evidence="2" id="KW-0862">Zinc</keyword>
<keyword evidence="1" id="KW-0479">Metal-binding</keyword>
<evidence type="ECO:0000256" key="5">
    <source>
        <dbReference type="ARBA" id="ARBA00023163"/>
    </source>
</evidence>
<dbReference type="InterPro" id="IPR001138">
    <property type="entry name" value="Zn2Cys6_DnaBD"/>
</dbReference>
<dbReference type="RefSeq" id="XP_064710316.1">
    <property type="nucleotide sequence ID" value="XM_064851313.1"/>
</dbReference>
<dbReference type="EMBL" id="JAVRRD010000003">
    <property type="protein sequence ID" value="KAK5061219.1"/>
    <property type="molecule type" value="Genomic_DNA"/>
</dbReference>
<dbReference type="GO" id="GO:0000981">
    <property type="term" value="F:DNA-binding transcription factor activity, RNA polymerase II-specific"/>
    <property type="evidence" value="ECO:0007669"/>
    <property type="project" value="InterPro"/>
</dbReference>
<name>A0AAV9NPK9_9EURO</name>
<dbReference type="CDD" id="cd00067">
    <property type="entry name" value="GAL4"/>
    <property type="match status" value="1"/>
</dbReference>
<dbReference type="AlphaFoldDB" id="A0AAV9NPK9"/>
<dbReference type="InterPro" id="IPR052360">
    <property type="entry name" value="Transcr_Regulatory_Proteins"/>
</dbReference>
<keyword evidence="9" id="KW-1185">Reference proteome</keyword>
<accession>A0AAV9NPK9</accession>
<dbReference type="Gene3D" id="4.10.240.10">
    <property type="entry name" value="Zn(2)-C6 fungal-type DNA-binding domain"/>
    <property type="match status" value="1"/>
</dbReference>
<keyword evidence="3" id="KW-0805">Transcription regulation</keyword>
<keyword evidence="5" id="KW-0804">Transcription</keyword>
<dbReference type="PROSITE" id="PS00463">
    <property type="entry name" value="ZN2_CY6_FUNGAL_1"/>
    <property type="match status" value="1"/>
</dbReference>
<dbReference type="PANTHER" id="PTHR36206:SF4">
    <property type="entry name" value="HYPOTHETICAL CONSERVED PROTEIN (EUROFUNG)-RELATED"/>
    <property type="match status" value="1"/>
</dbReference>
<gene>
    <name evidence="8" type="ORF">LTR84_007761</name>
</gene>
<protein>
    <recommendedName>
        <fullName evidence="7">Zn(2)-C6 fungal-type domain-containing protein</fullName>
    </recommendedName>
</protein>
<evidence type="ECO:0000313" key="8">
    <source>
        <dbReference type="EMBL" id="KAK5061219.1"/>
    </source>
</evidence>
<evidence type="ECO:0000256" key="2">
    <source>
        <dbReference type="ARBA" id="ARBA00022833"/>
    </source>
</evidence>